<evidence type="ECO:0000256" key="1">
    <source>
        <dbReference type="SAM" id="MobiDB-lite"/>
    </source>
</evidence>
<evidence type="ECO:0000313" key="2">
    <source>
        <dbReference type="EMBL" id="MXQ95625.1"/>
    </source>
</evidence>
<feature type="region of interest" description="Disordered" evidence="1">
    <location>
        <begin position="177"/>
        <end position="212"/>
    </location>
</feature>
<accession>A0A6B0S0X7</accession>
<name>A0A6B0S0X7_9CETA</name>
<proteinExistence type="predicted"/>
<dbReference type="Proteomes" id="UP000322234">
    <property type="component" value="Unassembled WGS sequence"/>
</dbReference>
<gene>
    <name evidence="2" type="ORF">E5288_WYG009347</name>
</gene>
<evidence type="ECO:0000313" key="3">
    <source>
        <dbReference type="Proteomes" id="UP000322234"/>
    </source>
</evidence>
<comment type="caution">
    <text evidence="2">The sequence shown here is derived from an EMBL/GenBank/DDBJ whole genome shotgun (WGS) entry which is preliminary data.</text>
</comment>
<dbReference type="EMBL" id="VBQZ03000141">
    <property type="protein sequence ID" value="MXQ95625.1"/>
    <property type="molecule type" value="Genomic_DNA"/>
</dbReference>
<sequence>MRKLLRRPTSVALVASLLPPESIQNTYHCNNDKLLALQLEKDQVYKVQHSAADNCFSSFYMDDTGFIFSGSRETLAKDDLLGISSPDSAPFSPLIHVLLLTNGELAATITIFSGFKGNSSFVSIKTVDKGFHNGDLESTENTISNFSIISKLQLTFHLVLLSEKDLCDRMEKPVSKEAPRVPFIQEVQHGTPSEPLTSERPPDTGPLLLPHS</sequence>
<keyword evidence="3" id="KW-1185">Reference proteome</keyword>
<protein>
    <submittedName>
        <fullName evidence="2">Uncharacterized protein</fullName>
    </submittedName>
</protein>
<reference evidence="2" key="1">
    <citation type="submission" date="2019-10" db="EMBL/GenBank/DDBJ databases">
        <title>The sequence and de novo assembly of the wild yak genome.</title>
        <authorList>
            <person name="Liu Y."/>
        </authorList>
    </citation>
    <scope>NUCLEOTIDE SEQUENCE [LARGE SCALE GENOMIC DNA]</scope>
    <source>
        <strain evidence="2">WY2019</strain>
    </source>
</reference>
<dbReference type="AlphaFoldDB" id="A0A6B0S0X7"/>
<organism evidence="2 3">
    <name type="scientific">Bos mutus</name>
    <name type="common">wild yak</name>
    <dbReference type="NCBI Taxonomy" id="72004"/>
    <lineage>
        <taxon>Eukaryota</taxon>
        <taxon>Metazoa</taxon>
        <taxon>Chordata</taxon>
        <taxon>Craniata</taxon>
        <taxon>Vertebrata</taxon>
        <taxon>Euteleostomi</taxon>
        <taxon>Mammalia</taxon>
        <taxon>Eutheria</taxon>
        <taxon>Laurasiatheria</taxon>
        <taxon>Artiodactyla</taxon>
        <taxon>Ruminantia</taxon>
        <taxon>Pecora</taxon>
        <taxon>Bovidae</taxon>
        <taxon>Bovinae</taxon>
        <taxon>Bos</taxon>
    </lineage>
</organism>